<dbReference type="AlphaFoldDB" id="A0AAV7TX02"/>
<dbReference type="EMBL" id="JANPWB010000006">
    <property type="protein sequence ID" value="KAJ1181167.1"/>
    <property type="molecule type" value="Genomic_DNA"/>
</dbReference>
<dbReference type="Proteomes" id="UP001066276">
    <property type="component" value="Chromosome 3_2"/>
</dbReference>
<proteinExistence type="predicted"/>
<organism evidence="1 2">
    <name type="scientific">Pleurodeles waltl</name>
    <name type="common">Iberian ribbed newt</name>
    <dbReference type="NCBI Taxonomy" id="8319"/>
    <lineage>
        <taxon>Eukaryota</taxon>
        <taxon>Metazoa</taxon>
        <taxon>Chordata</taxon>
        <taxon>Craniata</taxon>
        <taxon>Vertebrata</taxon>
        <taxon>Euteleostomi</taxon>
        <taxon>Amphibia</taxon>
        <taxon>Batrachia</taxon>
        <taxon>Caudata</taxon>
        <taxon>Salamandroidea</taxon>
        <taxon>Salamandridae</taxon>
        <taxon>Pleurodelinae</taxon>
        <taxon>Pleurodeles</taxon>
    </lineage>
</organism>
<protein>
    <submittedName>
        <fullName evidence="1">Uncharacterized protein</fullName>
    </submittedName>
</protein>
<keyword evidence="2" id="KW-1185">Reference proteome</keyword>
<sequence length="77" mass="8938">MGVPSRSIVGSAEDYRSTRLVGMYVDRLRHQGMHLSQKTTVRRLVPMKRTTTVPKYIKTLSYEFCITFRQIFIGKKA</sequence>
<comment type="caution">
    <text evidence="1">The sequence shown here is derived from an EMBL/GenBank/DDBJ whole genome shotgun (WGS) entry which is preliminary data.</text>
</comment>
<name>A0AAV7TX02_PLEWA</name>
<reference evidence="1" key="1">
    <citation type="journal article" date="2022" name="bioRxiv">
        <title>Sequencing and chromosome-scale assembly of the giantPleurodeles waltlgenome.</title>
        <authorList>
            <person name="Brown T."/>
            <person name="Elewa A."/>
            <person name="Iarovenko S."/>
            <person name="Subramanian E."/>
            <person name="Araus A.J."/>
            <person name="Petzold A."/>
            <person name="Susuki M."/>
            <person name="Suzuki K.-i.T."/>
            <person name="Hayashi T."/>
            <person name="Toyoda A."/>
            <person name="Oliveira C."/>
            <person name="Osipova E."/>
            <person name="Leigh N.D."/>
            <person name="Simon A."/>
            <person name="Yun M.H."/>
        </authorList>
    </citation>
    <scope>NUCLEOTIDE SEQUENCE</scope>
    <source>
        <strain evidence="1">20211129_DDA</strain>
        <tissue evidence="1">Liver</tissue>
    </source>
</reference>
<evidence type="ECO:0000313" key="1">
    <source>
        <dbReference type="EMBL" id="KAJ1181167.1"/>
    </source>
</evidence>
<evidence type="ECO:0000313" key="2">
    <source>
        <dbReference type="Proteomes" id="UP001066276"/>
    </source>
</evidence>
<gene>
    <name evidence="1" type="ORF">NDU88_006377</name>
</gene>
<accession>A0AAV7TX02</accession>